<sequence length="106" mass="11464">MIKVIQDVPKWLHAYLRSLYPFLVCFVGGLVLMAHDELGGIAAMVIAGLCFAWGLDLAAARAEAKATEHTAAKLTSMLISGDDTTVTVDINHHSPAFEHEMNGKTK</sequence>
<evidence type="ECO:0000256" key="1">
    <source>
        <dbReference type="SAM" id="Phobius"/>
    </source>
</evidence>
<dbReference type="PATRIC" id="fig|361041.3.peg.3563"/>
<keyword evidence="1" id="KW-0812">Transmembrane</keyword>
<dbReference type="Proteomes" id="UP000033514">
    <property type="component" value="Unassembled WGS sequence"/>
</dbReference>
<protein>
    <submittedName>
        <fullName evidence="2">Uncharacterized protein</fullName>
    </submittedName>
</protein>
<keyword evidence="3" id="KW-1185">Reference proteome</keyword>
<name>A0A0F5LEL3_9HYPH</name>
<feature type="transmembrane region" description="Helical" evidence="1">
    <location>
        <begin position="12"/>
        <end position="34"/>
    </location>
</feature>
<dbReference type="RefSeq" id="WP_046141151.1">
    <property type="nucleotide sequence ID" value="NZ_LAJG01000005.1"/>
</dbReference>
<proteinExistence type="predicted"/>
<comment type="caution">
    <text evidence="2">The sequence shown here is derived from an EMBL/GenBank/DDBJ whole genome shotgun (WGS) entry which is preliminary data.</text>
</comment>
<dbReference type="AlphaFoldDB" id="A0A0F5LEL3"/>
<keyword evidence="1" id="KW-1133">Transmembrane helix</keyword>
<feature type="transmembrane region" description="Helical" evidence="1">
    <location>
        <begin position="40"/>
        <end position="59"/>
    </location>
</feature>
<gene>
    <name evidence="2" type="ORF">VW35_00895</name>
</gene>
<evidence type="ECO:0000313" key="2">
    <source>
        <dbReference type="EMBL" id="KKB80798.1"/>
    </source>
</evidence>
<accession>A0A0F5LEL3</accession>
<evidence type="ECO:0000313" key="3">
    <source>
        <dbReference type="Proteomes" id="UP000033514"/>
    </source>
</evidence>
<dbReference type="EMBL" id="LAJG01000005">
    <property type="protein sequence ID" value="KKB80798.1"/>
    <property type="molecule type" value="Genomic_DNA"/>
</dbReference>
<keyword evidence="1" id="KW-0472">Membrane</keyword>
<dbReference type="STRING" id="361041.VW35_00895"/>
<organism evidence="2 3">
    <name type="scientific">Devosia soli</name>
    <dbReference type="NCBI Taxonomy" id="361041"/>
    <lineage>
        <taxon>Bacteria</taxon>
        <taxon>Pseudomonadati</taxon>
        <taxon>Pseudomonadota</taxon>
        <taxon>Alphaproteobacteria</taxon>
        <taxon>Hyphomicrobiales</taxon>
        <taxon>Devosiaceae</taxon>
        <taxon>Devosia</taxon>
    </lineage>
</organism>
<reference evidence="2 3" key="1">
    <citation type="submission" date="2015-03" db="EMBL/GenBank/DDBJ databases">
        <authorList>
            <person name="Hassan Y.I."/>
            <person name="Lepp D."/>
            <person name="Zhou T."/>
        </authorList>
    </citation>
    <scope>NUCLEOTIDE SEQUENCE [LARGE SCALE GENOMIC DNA]</scope>
    <source>
        <strain evidence="2 3">GH2-10</strain>
    </source>
</reference>